<evidence type="ECO:0000256" key="1">
    <source>
        <dbReference type="SAM" id="MobiDB-lite"/>
    </source>
</evidence>
<keyword evidence="2" id="KW-0812">Transmembrane</keyword>
<protein>
    <submittedName>
        <fullName evidence="3">Uncharacterized protein</fullName>
    </submittedName>
</protein>
<dbReference type="RefSeq" id="WP_307038942.1">
    <property type="nucleotide sequence ID" value="NZ_JAUSYA010000001.1"/>
</dbReference>
<keyword evidence="2" id="KW-0472">Membrane</keyword>
<keyword evidence="4" id="KW-1185">Reference proteome</keyword>
<evidence type="ECO:0000256" key="2">
    <source>
        <dbReference type="SAM" id="Phobius"/>
    </source>
</evidence>
<feature type="region of interest" description="Disordered" evidence="1">
    <location>
        <begin position="1"/>
        <end position="50"/>
    </location>
</feature>
<name>A0ABU0PRS2_STRAH</name>
<sequence length="85" mass="9412">MSEPTEPNKPKPEPIPPLDTIADSDRRPPRKTATLPPRVDPIRTRDDIPPGAIAATAIGGIIAVIFTLKWGVPKTVDWYHHQDWA</sequence>
<gene>
    <name evidence="3" type="ORF">QFZ56_000056</name>
</gene>
<evidence type="ECO:0000313" key="4">
    <source>
        <dbReference type="Proteomes" id="UP001243364"/>
    </source>
</evidence>
<organism evidence="3 4">
    <name type="scientific">Streptomyces achromogenes</name>
    <dbReference type="NCBI Taxonomy" id="67255"/>
    <lineage>
        <taxon>Bacteria</taxon>
        <taxon>Bacillati</taxon>
        <taxon>Actinomycetota</taxon>
        <taxon>Actinomycetes</taxon>
        <taxon>Kitasatosporales</taxon>
        <taxon>Streptomycetaceae</taxon>
        <taxon>Streptomyces</taxon>
    </lineage>
</organism>
<dbReference type="Proteomes" id="UP001243364">
    <property type="component" value="Unassembled WGS sequence"/>
</dbReference>
<reference evidence="3 4" key="1">
    <citation type="submission" date="2023-07" db="EMBL/GenBank/DDBJ databases">
        <title>Comparative genomics of wheat-associated soil bacteria to identify genetic determinants of phenazine resistance.</title>
        <authorList>
            <person name="Mouncey N."/>
        </authorList>
    </citation>
    <scope>NUCLEOTIDE SEQUENCE [LARGE SCALE GENOMIC DNA]</scope>
    <source>
        <strain evidence="3 4">W4I19-2</strain>
    </source>
</reference>
<keyword evidence="2" id="KW-1133">Transmembrane helix</keyword>
<feature type="compositionally biased region" description="Basic and acidic residues" evidence="1">
    <location>
        <begin position="1"/>
        <end position="12"/>
    </location>
</feature>
<comment type="caution">
    <text evidence="3">The sequence shown here is derived from an EMBL/GenBank/DDBJ whole genome shotgun (WGS) entry which is preliminary data.</text>
</comment>
<feature type="transmembrane region" description="Helical" evidence="2">
    <location>
        <begin position="48"/>
        <end position="68"/>
    </location>
</feature>
<dbReference type="EMBL" id="JAUSYA010000001">
    <property type="protein sequence ID" value="MDQ0681093.1"/>
    <property type="molecule type" value="Genomic_DNA"/>
</dbReference>
<proteinExistence type="predicted"/>
<accession>A0ABU0PRS2</accession>
<evidence type="ECO:0000313" key="3">
    <source>
        <dbReference type="EMBL" id="MDQ0681093.1"/>
    </source>
</evidence>